<evidence type="ECO:0000256" key="2">
    <source>
        <dbReference type="ARBA" id="ARBA00008053"/>
    </source>
</evidence>
<dbReference type="Proteomes" id="UP000294843">
    <property type="component" value="Unassembled WGS sequence"/>
</dbReference>
<accession>A0A4R6BZZ0</accession>
<evidence type="ECO:0000256" key="3">
    <source>
        <dbReference type="ARBA" id="ARBA00022692"/>
    </source>
</evidence>
<protein>
    <submittedName>
        <fullName evidence="7">DUF445 family protein</fullName>
    </submittedName>
</protein>
<dbReference type="Pfam" id="PF04286">
    <property type="entry name" value="DUF445"/>
    <property type="match status" value="1"/>
</dbReference>
<evidence type="ECO:0000256" key="4">
    <source>
        <dbReference type="ARBA" id="ARBA00022989"/>
    </source>
</evidence>
<evidence type="ECO:0000256" key="6">
    <source>
        <dbReference type="SAM" id="Phobius"/>
    </source>
</evidence>
<comment type="caution">
    <text evidence="7">The sequence shown here is derived from an EMBL/GenBank/DDBJ whole genome shotgun (WGS) entry which is preliminary data.</text>
</comment>
<evidence type="ECO:0000313" key="7">
    <source>
        <dbReference type="EMBL" id="TDM14361.1"/>
    </source>
</evidence>
<evidence type="ECO:0000256" key="1">
    <source>
        <dbReference type="ARBA" id="ARBA00004308"/>
    </source>
</evidence>
<dbReference type="PANTHER" id="PTHR35791">
    <property type="entry name" value="UPF0754 MEMBRANE PROTEIN YHEB"/>
    <property type="match status" value="1"/>
</dbReference>
<gene>
    <name evidence="7" type="ORF">ERX55_05325</name>
</gene>
<dbReference type="EMBL" id="SCWF01000004">
    <property type="protein sequence ID" value="TDM14361.1"/>
    <property type="molecule type" value="Genomic_DNA"/>
</dbReference>
<dbReference type="GO" id="GO:0012505">
    <property type="term" value="C:endomembrane system"/>
    <property type="evidence" value="ECO:0007669"/>
    <property type="project" value="UniProtKB-SubCell"/>
</dbReference>
<dbReference type="InterPro" id="IPR007383">
    <property type="entry name" value="DUF445"/>
</dbReference>
<keyword evidence="8" id="KW-1185">Reference proteome</keyword>
<reference evidence="7 8" key="1">
    <citation type="submission" date="2019-01" db="EMBL/GenBank/DDBJ databases">
        <title>Draft genome sequences of the type strains of six Macrococcus species.</title>
        <authorList>
            <person name="Mazhar S."/>
            <person name="Altermann E."/>
            <person name="Hill C."/>
            <person name="Mcauliffe O."/>
        </authorList>
    </citation>
    <scope>NUCLEOTIDE SEQUENCE [LARGE SCALE GENOMIC DNA]</scope>
    <source>
        <strain evidence="7 8">ATCC 51825</strain>
    </source>
</reference>
<keyword evidence="3 6" id="KW-0812">Transmembrane</keyword>
<evidence type="ECO:0000313" key="8">
    <source>
        <dbReference type="Proteomes" id="UP000294843"/>
    </source>
</evidence>
<dbReference type="PANTHER" id="PTHR35791:SF1">
    <property type="entry name" value="UPF0754 MEMBRANE PROTEIN YHEB"/>
    <property type="match status" value="1"/>
</dbReference>
<feature type="transmembrane region" description="Helical" evidence="6">
    <location>
        <begin position="6"/>
        <end position="25"/>
    </location>
</feature>
<sequence length="376" mass="43203">MQSILLVLFMGLIGAVIGGFTNYIAIKMLFRPYEPVYVLGRQLPFTPGLIPKRRHELSQKIGEMVTRHLLTPDVFKEKIMTAETRVFFERLLKEQLGNLKDQRYTIGYLAERFNLDIDSRLNHMLEEKIKAELTAVADQYAGTALSQLLPEQTQLALTEKVNRASDVLLEKFQVYIASDKGYDDILNMVENFFTQKGKMIGLLQMLMTPDAIAERVQREMLKLTEEEKIKAIIQSEVDKEYSRLMQTAPIDYISEEKVRLLINRSVETIKEKINIEYYTRTPLYELFPEAFRYAENEGMDRLLDTGLARVADSMPAILDRLHIAELIKDQIDRFQLSFIEELVIEIASKELKLITLLGFLLGGIIGLLQGVVALFI</sequence>
<dbReference type="RefSeq" id="WP_133451549.1">
    <property type="nucleotide sequence ID" value="NZ_SCWF01000004.1"/>
</dbReference>
<feature type="transmembrane region" description="Helical" evidence="6">
    <location>
        <begin position="353"/>
        <end position="375"/>
    </location>
</feature>
<comment type="similarity">
    <text evidence="2">Belongs to the UPF0754 family.</text>
</comment>
<evidence type="ECO:0000256" key="5">
    <source>
        <dbReference type="ARBA" id="ARBA00023136"/>
    </source>
</evidence>
<organism evidence="7 8">
    <name type="scientific">Macrococcus bovicus</name>
    <dbReference type="NCBI Taxonomy" id="69968"/>
    <lineage>
        <taxon>Bacteria</taxon>
        <taxon>Bacillati</taxon>
        <taxon>Bacillota</taxon>
        <taxon>Bacilli</taxon>
        <taxon>Bacillales</taxon>
        <taxon>Staphylococcaceae</taxon>
        <taxon>Macrococcus</taxon>
    </lineage>
</organism>
<proteinExistence type="inferred from homology"/>
<dbReference type="OrthoDB" id="9787430at2"/>
<keyword evidence="5 6" id="KW-0472">Membrane</keyword>
<comment type="subcellular location">
    <subcellularLocation>
        <location evidence="1">Endomembrane system</location>
    </subcellularLocation>
</comment>
<dbReference type="AlphaFoldDB" id="A0A4R6BZZ0"/>
<keyword evidence="4 6" id="KW-1133">Transmembrane helix</keyword>
<name>A0A4R6BZZ0_9STAP</name>